<dbReference type="InterPro" id="IPR018247">
    <property type="entry name" value="EF_Hand_1_Ca_BS"/>
</dbReference>
<dbReference type="GO" id="GO:0000272">
    <property type="term" value="P:polysaccharide catabolic process"/>
    <property type="evidence" value="ECO:0007669"/>
    <property type="project" value="InterPro"/>
</dbReference>
<dbReference type="InterPro" id="IPR011047">
    <property type="entry name" value="Quinoprotein_ADH-like_sf"/>
</dbReference>
<keyword evidence="2" id="KW-1185">Reference proteome</keyword>
<dbReference type="Proteomes" id="UP000245657">
    <property type="component" value="Unassembled WGS sequence"/>
</dbReference>
<dbReference type="GeneID" id="97548353"/>
<dbReference type="SUPFAM" id="SSF63446">
    <property type="entry name" value="Type I dockerin domain"/>
    <property type="match status" value="1"/>
</dbReference>
<sequence length="604" mass="63449">MKQVFTGLFICGFLLLIHIVSAVPGDIIWQQTLGGQSAEEWGYSVDTTSDNGMIITGIAYSEDANISGAKGQGDLWVVRLGPDGKPLWNHAYGGNGSDYGLSVKAIPDGSFIIVGTTGSTNGDISGYHDNGDLWVIKLTSSGEPVWKHVYGGNMTDEGGDIIQTPDGGYMLVGYTMSNDGDVTGHHGGGDLWMLHLNQTGSIVWQKTFGGSKRDSGSSIIRTSDGGYAMTGNTYSSDGDVTSNHGSSDLWVVKTDANGTLLWQKSYGGSKLDWGHSLVELPGGDLLVAGVTASSDGDVHLNHGAGDIWVLRLSSQGNLIWEKTYGGNFSDNVWKIESSPRGGAFLVGETFSVDGDILGNHGDADLWTSEIDGNGALIWQRTMGGSNYDSGSWGRLMQDGNLAVVGTTRSSDGDVHGIIGNGDLWAVKISTGNISTNATVQAASVNASNVSAGNGSVPLIAANVTQQPIPHLANNTTSTGFLNATSSPAMPPVPVNSSENKTLVIPPPVINQTPGNATAHTNLTNSSNATLVAIPGFVQIPGDPNHDGKYEDLNGNGKIDLQDPPILFNNFDWIKANLPNQAFDFNGNGVLDYGDITALFEEASR</sequence>
<dbReference type="AlphaFoldDB" id="A0A2V2MPU2"/>
<dbReference type="OrthoDB" id="98274at2157"/>
<evidence type="ECO:0000313" key="1">
    <source>
        <dbReference type="EMBL" id="PWR70122.1"/>
    </source>
</evidence>
<evidence type="ECO:0008006" key="3">
    <source>
        <dbReference type="Google" id="ProtNLM"/>
    </source>
</evidence>
<gene>
    <name evidence="1" type="ORF">DK846_15370</name>
</gene>
<dbReference type="SUPFAM" id="SSF50998">
    <property type="entry name" value="Quinoprotein alcohol dehydrogenase-like"/>
    <property type="match status" value="1"/>
</dbReference>
<dbReference type="PANTHER" id="PTHR42754:SF1">
    <property type="entry name" value="LIPOPROTEIN"/>
    <property type="match status" value="1"/>
</dbReference>
<name>A0A2V2MPU2_9EURY</name>
<accession>A0A2V2MPU2</accession>
<dbReference type="EMBL" id="QGMY01000016">
    <property type="protein sequence ID" value="PWR70122.1"/>
    <property type="molecule type" value="Genomic_DNA"/>
</dbReference>
<reference evidence="1 2" key="1">
    <citation type="submission" date="2018-05" db="EMBL/GenBank/DDBJ databases">
        <title>Draft genome of Methanospirillum lacunae Ki8-1.</title>
        <authorList>
            <person name="Dueholm M.S."/>
            <person name="Nielsen P.H."/>
            <person name="Bakmann L.F."/>
            <person name="Otzen D.E."/>
        </authorList>
    </citation>
    <scope>NUCLEOTIDE SEQUENCE [LARGE SCALE GENOMIC DNA]</scope>
    <source>
        <strain evidence="1 2">Ki8-1</strain>
    </source>
</reference>
<dbReference type="PANTHER" id="PTHR42754">
    <property type="entry name" value="ENDOGLUCANASE"/>
    <property type="match status" value="1"/>
</dbReference>
<dbReference type="InterPro" id="IPR036439">
    <property type="entry name" value="Dockerin_dom_sf"/>
</dbReference>
<protein>
    <recommendedName>
        <fullName evidence="3">Dockerin domain-containing protein</fullName>
    </recommendedName>
</protein>
<evidence type="ECO:0000313" key="2">
    <source>
        <dbReference type="Proteomes" id="UP000245657"/>
    </source>
</evidence>
<organism evidence="1 2">
    <name type="scientific">Methanospirillum lacunae</name>
    <dbReference type="NCBI Taxonomy" id="668570"/>
    <lineage>
        <taxon>Archaea</taxon>
        <taxon>Methanobacteriati</taxon>
        <taxon>Methanobacteriota</taxon>
        <taxon>Stenosarchaea group</taxon>
        <taxon>Methanomicrobia</taxon>
        <taxon>Methanomicrobiales</taxon>
        <taxon>Methanospirillaceae</taxon>
        <taxon>Methanospirillum</taxon>
    </lineage>
</organism>
<proteinExistence type="predicted"/>
<dbReference type="RefSeq" id="WP_109969883.1">
    <property type="nucleotide sequence ID" value="NZ_CP176093.1"/>
</dbReference>
<dbReference type="PROSITE" id="PS00018">
    <property type="entry name" value="EF_HAND_1"/>
    <property type="match status" value="1"/>
</dbReference>
<comment type="caution">
    <text evidence="1">The sequence shown here is derived from an EMBL/GenBank/DDBJ whole genome shotgun (WGS) entry which is preliminary data.</text>
</comment>